<evidence type="ECO:0000256" key="1">
    <source>
        <dbReference type="ARBA" id="ARBA00010161"/>
    </source>
</evidence>
<dbReference type="GO" id="GO:0005783">
    <property type="term" value="C:endoplasmic reticulum"/>
    <property type="evidence" value="ECO:0007669"/>
    <property type="project" value="TreeGrafter"/>
</dbReference>
<dbReference type="InterPro" id="IPR019512">
    <property type="entry name" value="Prot_Pase1_reg-su15B_N"/>
</dbReference>
<feature type="region of interest" description="Disordered" evidence="2">
    <location>
        <begin position="212"/>
        <end position="263"/>
    </location>
</feature>
<dbReference type="GO" id="GO:0051246">
    <property type="term" value="P:regulation of protein metabolic process"/>
    <property type="evidence" value="ECO:0007669"/>
    <property type="project" value="UniProtKB-ARBA"/>
</dbReference>
<dbReference type="AlphaFoldDB" id="A0A7L2XEN6"/>
<name>A0A7L2XEN6_9PASS</name>
<accession>A0A7L2XEN6</accession>
<evidence type="ECO:0000313" key="6">
    <source>
        <dbReference type="Proteomes" id="UP000545329"/>
    </source>
</evidence>
<feature type="region of interest" description="Disordered" evidence="2">
    <location>
        <begin position="86"/>
        <end position="141"/>
    </location>
</feature>
<feature type="compositionally biased region" description="Acidic residues" evidence="2">
    <location>
        <begin position="163"/>
        <end position="187"/>
    </location>
</feature>
<sequence>GLWGAGLVRSGLGALPMDWHVLGLEQGKSHLPQPLRAEGLPEVEFLRYKRLAFHCWHLPVPDPDHGYHSLEEEQQQHRGVRREIREQRGNTGDLEQLEDAGRQLGSVPVEQEGLRDAAEEGEALAEEEGEDSETERNLPISTRPACANKLIDYIIGGVSSGEESGDEEDWDDEEDDDDGFDSEELPSDTDSGSQDGERLHLWNSFYSLDPYNPQNFTATIQTSSSDPGKGMSDVEEEEEEEDSWAESSEGSPSSEEDEWDCDSVDEAESLKLWNSFCSSDDPYNPLNFTAAFQTAEKKGMPGLKGAERPSSVPAERFVVCRVQLEKHNCGVPDSGQRGILCGEKTANSKRKKVTFLEKVTEYYISSEEDRKGPWEEMARDGCRFQKRIQETEEAIGYCLSTEHRQRVFHRLQESHSQRTDPF</sequence>
<dbReference type="GO" id="GO:0000164">
    <property type="term" value="C:protein phosphatase type 1 complex"/>
    <property type="evidence" value="ECO:0007669"/>
    <property type="project" value="TreeGrafter"/>
</dbReference>
<dbReference type="EMBL" id="VZTN01011661">
    <property type="protein sequence ID" value="NXS81173.1"/>
    <property type="molecule type" value="Genomic_DNA"/>
</dbReference>
<dbReference type="Pfam" id="PF10472">
    <property type="entry name" value="CReP_N"/>
    <property type="match status" value="1"/>
</dbReference>
<feature type="non-terminal residue" evidence="5">
    <location>
        <position position="1"/>
    </location>
</feature>
<comment type="similarity">
    <text evidence="1">Belongs to the PPP1R15 family.</text>
</comment>
<keyword evidence="6" id="KW-1185">Reference proteome</keyword>
<reference evidence="5 6" key="1">
    <citation type="submission" date="2019-09" db="EMBL/GenBank/DDBJ databases">
        <title>Bird 10,000 Genomes (B10K) Project - Family phase.</title>
        <authorList>
            <person name="Zhang G."/>
        </authorList>
    </citation>
    <scope>NUCLEOTIDE SEQUENCE [LARGE SCALE GENOMIC DNA]</scope>
    <source>
        <strain evidence="5">B10K-DU-002-58</strain>
        <tissue evidence="5">Muscle</tissue>
    </source>
</reference>
<feature type="compositionally biased region" description="Acidic residues" evidence="2">
    <location>
        <begin position="254"/>
        <end position="263"/>
    </location>
</feature>
<dbReference type="PANTHER" id="PTHR16489">
    <property type="entry name" value="GH11727P"/>
    <property type="match status" value="1"/>
</dbReference>
<feature type="compositionally biased region" description="Acidic residues" evidence="2">
    <location>
        <begin position="233"/>
        <end position="244"/>
    </location>
</feature>
<feature type="non-terminal residue" evidence="5">
    <location>
        <position position="422"/>
    </location>
</feature>
<proteinExistence type="inferred from homology"/>
<organism evidence="5 6">
    <name type="scientific">Erpornis zantholeuca</name>
    <dbReference type="NCBI Taxonomy" id="1112836"/>
    <lineage>
        <taxon>Eukaryota</taxon>
        <taxon>Metazoa</taxon>
        <taxon>Chordata</taxon>
        <taxon>Craniata</taxon>
        <taxon>Vertebrata</taxon>
        <taxon>Euteleostomi</taxon>
        <taxon>Archelosauria</taxon>
        <taxon>Archosauria</taxon>
        <taxon>Dinosauria</taxon>
        <taxon>Saurischia</taxon>
        <taxon>Theropoda</taxon>
        <taxon>Coelurosauria</taxon>
        <taxon>Aves</taxon>
        <taxon>Neognathae</taxon>
        <taxon>Neoaves</taxon>
        <taxon>Telluraves</taxon>
        <taxon>Australaves</taxon>
        <taxon>Passeriformes</taxon>
        <taxon>Sylvioidea</taxon>
        <taxon>Timaliidae</taxon>
        <taxon>Erpornis</taxon>
    </lineage>
</organism>
<evidence type="ECO:0000259" key="3">
    <source>
        <dbReference type="Pfam" id="PF10472"/>
    </source>
</evidence>
<gene>
    <name evidence="5" type="primary">Ppp1r15b</name>
    <name evidence="5" type="ORF">ERPZAN_R11729</name>
</gene>
<protein>
    <submittedName>
        <fullName evidence="5">PR15B phosphatase</fullName>
    </submittedName>
</protein>
<feature type="domain" description="Protein phosphatase 1 regulatory subunit 15A/B C-terminal" evidence="4">
    <location>
        <begin position="194"/>
        <end position="411"/>
    </location>
</feature>
<dbReference type="Proteomes" id="UP000545329">
    <property type="component" value="Unassembled WGS sequence"/>
</dbReference>
<dbReference type="GO" id="GO:0019888">
    <property type="term" value="F:protein phosphatase regulator activity"/>
    <property type="evidence" value="ECO:0007669"/>
    <property type="project" value="TreeGrafter"/>
</dbReference>
<feature type="compositionally biased region" description="Acidic residues" evidence="2">
    <location>
        <begin position="119"/>
        <end position="133"/>
    </location>
</feature>
<feature type="domain" description="Protein phosphatase 1 regulatory subunit 15B N-terminal" evidence="3">
    <location>
        <begin position="32"/>
        <end position="144"/>
    </location>
</feature>
<dbReference type="InterPro" id="IPR051254">
    <property type="entry name" value="PPP1R15"/>
</dbReference>
<evidence type="ECO:0000259" key="4">
    <source>
        <dbReference type="Pfam" id="PF10488"/>
    </source>
</evidence>
<feature type="region of interest" description="Disordered" evidence="2">
    <location>
        <begin position="158"/>
        <end position="198"/>
    </location>
</feature>
<dbReference type="GO" id="GO:0034976">
    <property type="term" value="P:response to endoplasmic reticulum stress"/>
    <property type="evidence" value="ECO:0007669"/>
    <property type="project" value="TreeGrafter"/>
</dbReference>
<dbReference type="InterPro" id="IPR019523">
    <property type="entry name" value="Prot_Pase1_reg-su15A/B_C"/>
</dbReference>
<comment type="caution">
    <text evidence="5">The sequence shown here is derived from an EMBL/GenBank/DDBJ whole genome shotgun (WGS) entry which is preliminary data.</text>
</comment>
<evidence type="ECO:0000256" key="2">
    <source>
        <dbReference type="SAM" id="MobiDB-lite"/>
    </source>
</evidence>
<dbReference type="Pfam" id="PF10488">
    <property type="entry name" value="PP1c_bdg"/>
    <property type="match status" value="1"/>
</dbReference>
<feature type="compositionally biased region" description="Polar residues" evidence="2">
    <location>
        <begin position="212"/>
        <end position="226"/>
    </location>
</feature>
<dbReference type="PANTHER" id="PTHR16489:SF11">
    <property type="entry name" value="PROTEIN PHOSPHATASE 1 REGULATORY SUBUNIT 15B"/>
    <property type="match status" value="1"/>
</dbReference>
<evidence type="ECO:0000313" key="5">
    <source>
        <dbReference type="EMBL" id="NXS81173.1"/>
    </source>
</evidence>
<dbReference type="OrthoDB" id="5976067at2759"/>